<dbReference type="SUPFAM" id="SSF52113">
    <property type="entry name" value="BRCT domain"/>
    <property type="match status" value="1"/>
</dbReference>
<dbReference type="InterPro" id="IPR004150">
    <property type="entry name" value="NAD_DNA_ligase_OB"/>
</dbReference>
<dbReference type="Pfam" id="PF01653">
    <property type="entry name" value="DNA_ligase_aden"/>
    <property type="match status" value="1"/>
</dbReference>
<keyword evidence="11 14" id="KW-0234">DNA repair</keyword>
<feature type="binding site" evidence="14">
    <location>
        <position position="406"/>
    </location>
    <ligand>
        <name>Zn(2+)</name>
        <dbReference type="ChEBI" id="CHEBI:29105"/>
    </ligand>
</feature>
<dbReference type="Pfam" id="PF12826">
    <property type="entry name" value="HHH_2"/>
    <property type="match status" value="1"/>
</dbReference>
<evidence type="ECO:0000256" key="14">
    <source>
        <dbReference type="HAMAP-Rule" id="MF_01588"/>
    </source>
</evidence>
<evidence type="ECO:0000256" key="11">
    <source>
        <dbReference type="ARBA" id="ARBA00023204"/>
    </source>
</evidence>
<dbReference type="CDD" id="cd17748">
    <property type="entry name" value="BRCT_DNA_ligase_like"/>
    <property type="match status" value="1"/>
</dbReference>
<keyword evidence="4 14" id="KW-0436">Ligase</keyword>
<dbReference type="EMBL" id="CP018025">
    <property type="protein sequence ID" value="APD92322.1"/>
    <property type="molecule type" value="Genomic_DNA"/>
</dbReference>
<dbReference type="Proteomes" id="UP000182101">
    <property type="component" value="Plasmid pAMCP48-600"/>
</dbReference>
<evidence type="ECO:0000256" key="1">
    <source>
        <dbReference type="ARBA" id="ARBA00004067"/>
    </source>
</evidence>
<dbReference type="InterPro" id="IPR041663">
    <property type="entry name" value="DisA/LigA_HHH"/>
</dbReference>
<dbReference type="RefSeq" id="WP_071960936.1">
    <property type="nucleotide sequence ID" value="NZ_CP018025.1"/>
</dbReference>
<comment type="catalytic activity">
    <reaction evidence="12 14">
        <text>NAD(+) + (deoxyribonucleotide)n-3'-hydroxyl + 5'-phospho-(deoxyribonucleotide)m = (deoxyribonucleotide)n+m + AMP + beta-nicotinamide D-nucleotide.</text>
        <dbReference type="EC" id="6.5.1.2"/>
    </reaction>
</comment>
<organism evidence="16 17">
    <name type="scientific">Alteromonas mediterranea</name>
    <dbReference type="NCBI Taxonomy" id="314275"/>
    <lineage>
        <taxon>Bacteria</taxon>
        <taxon>Pseudomonadati</taxon>
        <taxon>Pseudomonadota</taxon>
        <taxon>Gammaproteobacteria</taxon>
        <taxon>Alteromonadales</taxon>
        <taxon>Alteromonadaceae</taxon>
        <taxon>Alteromonas/Salinimonas group</taxon>
        <taxon>Alteromonas</taxon>
    </lineage>
</organism>
<reference evidence="16 17" key="1">
    <citation type="submission" date="2016-11" db="EMBL/GenBank/DDBJ databases">
        <title>Networking in microbes: conjugative elements and plasmids in the genus Alteromonas.</title>
        <authorList>
            <person name="Lopez-Perez M."/>
            <person name="Ramon-Marco N."/>
            <person name="Rodriguez-Valera F."/>
        </authorList>
    </citation>
    <scope>NUCLEOTIDE SEQUENCE [LARGE SCALE GENOMIC DNA]</scope>
    <source>
        <strain evidence="16 17">CP48</strain>
        <plasmid evidence="17">pamcp48-600</plasmid>
    </source>
</reference>
<feature type="binding site" evidence="14">
    <location>
        <begin position="81"/>
        <end position="82"/>
    </location>
    <ligand>
        <name>NAD(+)</name>
        <dbReference type="ChEBI" id="CHEBI:57540"/>
    </ligand>
</feature>
<dbReference type="Gene3D" id="1.10.150.20">
    <property type="entry name" value="5' to 3' exonuclease, C-terminal subdomain"/>
    <property type="match status" value="2"/>
</dbReference>
<dbReference type="Gene3D" id="6.20.10.30">
    <property type="match status" value="1"/>
</dbReference>
<dbReference type="InterPro" id="IPR018239">
    <property type="entry name" value="DNA_ligase_AS"/>
</dbReference>
<dbReference type="Pfam" id="PF00533">
    <property type="entry name" value="BRCT"/>
    <property type="match status" value="1"/>
</dbReference>
<dbReference type="PANTHER" id="PTHR23389:SF9">
    <property type="entry name" value="DNA LIGASE"/>
    <property type="match status" value="1"/>
</dbReference>
<dbReference type="GO" id="GO:0006260">
    <property type="term" value="P:DNA replication"/>
    <property type="evidence" value="ECO:0007669"/>
    <property type="project" value="UniProtKB-KW"/>
</dbReference>
<dbReference type="Gene3D" id="3.30.470.30">
    <property type="entry name" value="DNA ligase/mRNA capping enzyme"/>
    <property type="match status" value="1"/>
</dbReference>
<comment type="caution">
    <text evidence="14">Lacks conserved residue(s) required for the propagation of feature annotation.</text>
</comment>
<dbReference type="InterPro" id="IPR010994">
    <property type="entry name" value="RuvA_2-like"/>
</dbReference>
<dbReference type="SMART" id="SM00532">
    <property type="entry name" value="LIGANc"/>
    <property type="match status" value="1"/>
</dbReference>
<dbReference type="InterPro" id="IPR001679">
    <property type="entry name" value="DNA_ligase"/>
</dbReference>
<dbReference type="EC" id="6.5.1.2" evidence="2 14"/>
<geneLocation type="plasmid" evidence="17">
    <name>pamcp48-600</name>
</geneLocation>
<dbReference type="HAMAP" id="MF_01588">
    <property type="entry name" value="DNA_ligase_A"/>
    <property type="match status" value="1"/>
</dbReference>
<comment type="function">
    <text evidence="1 14">DNA ligase that catalyzes the formation of phosphodiester linkages between 5'-phosphoryl and 3'-hydroxyl groups in double-stranded DNA using NAD as a coenzyme and as the energy source for the reaction. It is essential for DNA replication and repair of damaged DNA.</text>
</comment>
<evidence type="ECO:0000256" key="9">
    <source>
        <dbReference type="ARBA" id="ARBA00022842"/>
    </source>
</evidence>
<keyword evidence="8 14" id="KW-0862">Zinc</keyword>
<evidence type="ECO:0000313" key="16">
    <source>
        <dbReference type="EMBL" id="APD92322.1"/>
    </source>
</evidence>
<feature type="binding site" evidence="14">
    <location>
        <position position="309"/>
    </location>
    <ligand>
        <name>NAD(+)</name>
        <dbReference type="ChEBI" id="CHEBI:57540"/>
    </ligand>
</feature>
<comment type="cofactor">
    <cofactor evidence="14">
        <name>Mg(2+)</name>
        <dbReference type="ChEBI" id="CHEBI:18420"/>
    </cofactor>
    <cofactor evidence="14">
        <name>Mn(2+)</name>
        <dbReference type="ChEBI" id="CHEBI:29035"/>
    </cofactor>
</comment>
<dbReference type="Gene3D" id="3.40.50.10190">
    <property type="entry name" value="BRCT domain"/>
    <property type="match status" value="1"/>
</dbReference>
<dbReference type="InterPro" id="IPR036420">
    <property type="entry name" value="BRCT_dom_sf"/>
</dbReference>
<dbReference type="GO" id="GO:0046872">
    <property type="term" value="F:metal ion binding"/>
    <property type="evidence" value="ECO:0007669"/>
    <property type="project" value="UniProtKB-KW"/>
</dbReference>
<evidence type="ECO:0000256" key="3">
    <source>
        <dbReference type="ARBA" id="ARBA00013308"/>
    </source>
</evidence>
<dbReference type="PROSITE" id="PS01055">
    <property type="entry name" value="DNA_LIGASE_N1"/>
    <property type="match status" value="1"/>
</dbReference>
<dbReference type="GO" id="GO:0005829">
    <property type="term" value="C:cytosol"/>
    <property type="evidence" value="ECO:0007669"/>
    <property type="project" value="TreeGrafter"/>
</dbReference>
<evidence type="ECO:0000256" key="4">
    <source>
        <dbReference type="ARBA" id="ARBA00022598"/>
    </source>
</evidence>
<keyword evidence="6 14" id="KW-0479">Metal-binding</keyword>
<keyword evidence="16" id="KW-0614">Plasmid</keyword>
<sequence>MDFLESRVNFLTDEINHHNYKYYVLDEPTVPDSEYDKLFHELKNIELEHPSYARPDSPTQRVGGQVKDGFKEIKHNTPMLSLNNSFPHSVDTDLKKLTDDENEIFCCEPKLDGLACSLVYVNGILTNAATRGDGEVGEDILANVKTIKNVPLKLYNTVPEILEVRGEIVMPKAKFEAYNEKQRELGKPALKNPRNGAAGSVRQLDPAVTASRPLAFYAYGIVKSGDGASINKSHYEGLRYLHSLRFEISSFVRQVKGPKQVKEYIDAIEKRRDAIPYEIDGVVVKIDSVDRQEELGYVMRAPNWAFSYKYPATEELTTLEAVDYQVGRTGAICPVARLRPVDIGGVTVSNATLHNEGEIRRLGLMIGDQVSVRRAQEVIPQVCSVNLSARPDDAQPIIFPTTCPACNSPLEKPEDEAVWRCTGGLICDAQRIEGLIHFVSRKAMNIGGVGEKLVAALFDKRLIETFADLFTLAPRDLMPLDGMALKSAEKTIKSISDAKVTTLPRFLFSLGIRGVGEGSSRDLANHFKTLDAIMNATHDELIEAPDIGPITASSVCAFFSNEGNAQVVQRLLDAGITWEPITEIADSAIKGKSFVVTGSFSIVPRKDIEAAIRNAGGNVLGSVSAKTQVLIVGEKAGSKLEKAHKLIDVGVPISIFHEKDGIDFLRSNAVKI</sequence>
<keyword evidence="7 14" id="KW-0227">DNA damage</keyword>
<name>A0AAC9JFU2_9ALTE</name>
<dbReference type="PIRSF" id="PIRSF001604">
    <property type="entry name" value="LigA"/>
    <property type="match status" value="1"/>
</dbReference>
<feature type="binding site" evidence="14">
    <location>
        <position position="285"/>
    </location>
    <ligand>
        <name>NAD(+)</name>
        <dbReference type="ChEBI" id="CHEBI:57540"/>
    </ligand>
</feature>
<feature type="binding site" evidence="14">
    <location>
        <position position="108"/>
    </location>
    <ligand>
        <name>NAD(+)</name>
        <dbReference type="ChEBI" id="CHEBI:57540"/>
    </ligand>
</feature>
<gene>
    <name evidence="14" type="primary">ligA</name>
    <name evidence="16" type="ORF">BM524_20675</name>
</gene>
<dbReference type="InterPro" id="IPR013839">
    <property type="entry name" value="DNAligase_adenylation"/>
</dbReference>
<evidence type="ECO:0000256" key="13">
    <source>
        <dbReference type="ARBA" id="ARBA00060881"/>
    </source>
</evidence>
<evidence type="ECO:0000256" key="5">
    <source>
        <dbReference type="ARBA" id="ARBA00022705"/>
    </source>
</evidence>
<feature type="binding site" evidence="14">
    <location>
        <position position="167"/>
    </location>
    <ligand>
        <name>NAD(+)</name>
        <dbReference type="ChEBI" id="CHEBI:57540"/>
    </ligand>
</feature>
<dbReference type="Pfam" id="PF03119">
    <property type="entry name" value="DNA_ligase_ZBD"/>
    <property type="match status" value="1"/>
</dbReference>
<dbReference type="SUPFAM" id="SSF47781">
    <property type="entry name" value="RuvA domain 2-like"/>
    <property type="match status" value="1"/>
</dbReference>
<comment type="similarity">
    <text evidence="13 14">Belongs to the NAD-dependent DNA ligase family. LigA subfamily.</text>
</comment>
<proteinExistence type="inferred from homology"/>
<dbReference type="InterPro" id="IPR001357">
    <property type="entry name" value="BRCT_dom"/>
</dbReference>
<evidence type="ECO:0000256" key="8">
    <source>
        <dbReference type="ARBA" id="ARBA00022833"/>
    </source>
</evidence>
<dbReference type="SUPFAM" id="SSF50249">
    <property type="entry name" value="Nucleic acid-binding proteins"/>
    <property type="match status" value="1"/>
</dbReference>
<feature type="active site" description="N6-AMP-lysine intermediate" evidence="14">
    <location>
        <position position="110"/>
    </location>
</feature>
<dbReference type="NCBIfam" id="NF005932">
    <property type="entry name" value="PRK07956.1"/>
    <property type="match status" value="1"/>
</dbReference>
<dbReference type="GO" id="GO:0003911">
    <property type="term" value="F:DNA ligase (NAD+) activity"/>
    <property type="evidence" value="ECO:0007669"/>
    <property type="project" value="UniProtKB-UniRule"/>
</dbReference>
<dbReference type="GO" id="GO:0006281">
    <property type="term" value="P:DNA repair"/>
    <property type="evidence" value="ECO:0007669"/>
    <property type="project" value="UniProtKB-KW"/>
</dbReference>
<evidence type="ECO:0000259" key="15">
    <source>
        <dbReference type="PROSITE" id="PS50172"/>
    </source>
</evidence>
<feature type="binding site" evidence="14">
    <location>
        <begin position="32"/>
        <end position="36"/>
    </location>
    <ligand>
        <name>NAD(+)</name>
        <dbReference type="ChEBI" id="CHEBI:57540"/>
    </ligand>
</feature>
<keyword evidence="14" id="KW-0464">Manganese</keyword>
<dbReference type="CDD" id="cd00114">
    <property type="entry name" value="LIGANc"/>
    <property type="match status" value="1"/>
</dbReference>
<dbReference type="FunFam" id="1.10.150.20:FF:000006">
    <property type="entry name" value="DNA ligase"/>
    <property type="match status" value="1"/>
</dbReference>
<evidence type="ECO:0000256" key="12">
    <source>
        <dbReference type="ARBA" id="ARBA00034005"/>
    </source>
</evidence>
<dbReference type="InterPro" id="IPR012340">
    <property type="entry name" value="NA-bd_OB-fold"/>
</dbReference>
<dbReference type="Pfam" id="PF14520">
    <property type="entry name" value="HHH_5"/>
    <property type="match status" value="1"/>
</dbReference>
<dbReference type="AlphaFoldDB" id="A0AAC9JFU2"/>
<dbReference type="PANTHER" id="PTHR23389">
    <property type="entry name" value="CHROMOSOME TRANSMISSION FIDELITY FACTOR 18"/>
    <property type="match status" value="1"/>
</dbReference>
<keyword evidence="5 14" id="KW-0235">DNA replication</keyword>
<dbReference type="PROSITE" id="PS50172">
    <property type="entry name" value="BRCT"/>
    <property type="match status" value="1"/>
</dbReference>
<feature type="binding site" evidence="14">
    <location>
        <position position="131"/>
    </location>
    <ligand>
        <name>NAD(+)</name>
        <dbReference type="ChEBI" id="CHEBI:57540"/>
    </ligand>
</feature>
<accession>A0AAC9JFU2</accession>
<evidence type="ECO:0000256" key="10">
    <source>
        <dbReference type="ARBA" id="ARBA00023027"/>
    </source>
</evidence>
<dbReference type="FunFam" id="1.10.287.610:FF:000002">
    <property type="entry name" value="DNA ligase"/>
    <property type="match status" value="1"/>
</dbReference>
<dbReference type="Gene3D" id="2.40.50.140">
    <property type="entry name" value="Nucleic acid-binding proteins"/>
    <property type="match status" value="1"/>
</dbReference>
<dbReference type="Gene3D" id="1.10.287.610">
    <property type="entry name" value="Helix hairpin bin"/>
    <property type="match status" value="1"/>
</dbReference>
<feature type="binding site" evidence="14">
    <location>
        <position position="427"/>
    </location>
    <ligand>
        <name>Zn(2+)</name>
        <dbReference type="ChEBI" id="CHEBI:29105"/>
    </ligand>
</feature>
<evidence type="ECO:0000256" key="6">
    <source>
        <dbReference type="ARBA" id="ARBA00022723"/>
    </source>
</evidence>
<dbReference type="Pfam" id="PF03120">
    <property type="entry name" value="OB_DNA_ligase"/>
    <property type="match status" value="1"/>
</dbReference>
<dbReference type="InterPro" id="IPR013840">
    <property type="entry name" value="DNAligase_N"/>
</dbReference>
<dbReference type="NCBIfam" id="TIGR00575">
    <property type="entry name" value="dnlj"/>
    <property type="match status" value="1"/>
</dbReference>
<protein>
    <recommendedName>
        <fullName evidence="3 14">DNA ligase</fullName>
        <ecNumber evidence="2 14">6.5.1.2</ecNumber>
    </recommendedName>
    <alternativeName>
        <fullName evidence="14">Polydeoxyribonucleotide synthase [NAD(+)]</fullName>
    </alternativeName>
</protein>
<dbReference type="FunFam" id="2.40.50.140:FF:000012">
    <property type="entry name" value="DNA ligase"/>
    <property type="match status" value="1"/>
</dbReference>
<keyword evidence="10 14" id="KW-0520">NAD</keyword>
<dbReference type="FunFam" id="1.10.150.20:FF:000007">
    <property type="entry name" value="DNA ligase"/>
    <property type="match status" value="1"/>
</dbReference>
<evidence type="ECO:0000256" key="7">
    <source>
        <dbReference type="ARBA" id="ARBA00022763"/>
    </source>
</evidence>
<dbReference type="InterPro" id="IPR004149">
    <property type="entry name" value="Znf_DNAligase_C4"/>
</dbReference>
<feature type="binding site" evidence="14">
    <location>
        <position position="403"/>
    </location>
    <ligand>
        <name>Zn(2+)</name>
        <dbReference type="ChEBI" id="CHEBI:29105"/>
    </ligand>
</feature>
<dbReference type="SUPFAM" id="SSF56091">
    <property type="entry name" value="DNA ligase/mRNA capping enzyme, catalytic domain"/>
    <property type="match status" value="1"/>
</dbReference>
<evidence type="ECO:0000313" key="17">
    <source>
        <dbReference type="Proteomes" id="UP000182101"/>
    </source>
</evidence>
<feature type="domain" description="BRCT" evidence="15">
    <location>
        <begin position="584"/>
        <end position="653"/>
    </location>
</feature>
<keyword evidence="9 14" id="KW-0460">Magnesium</keyword>
<evidence type="ECO:0000256" key="2">
    <source>
        <dbReference type="ARBA" id="ARBA00012722"/>
    </source>
</evidence>